<dbReference type="Proteomes" id="UP000182932">
    <property type="component" value="Unassembled WGS sequence"/>
</dbReference>
<keyword evidence="3" id="KW-1185">Reference proteome</keyword>
<evidence type="ECO:0000259" key="1">
    <source>
        <dbReference type="PROSITE" id="PS51819"/>
    </source>
</evidence>
<reference evidence="2 3" key="1">
    <citation type="submission" date="2016-10" db="EMBL/GenBank/DDBJ databases">
        <authorList>
            <person name="Varghese N."/>
            <person name="Submissions S."/>
        </authorList>
    </citation>
    <scope>NUCLEOTIDE SEQUENCE [LARGE SCALE GENOMIC DNA]</scope>
    <source>
        <strain evidence="2 3">FF3</strain>
    </source>
</reference>
<dbReference type="Pfam" id="PF00903">
    <property type="entry name" value="Glyoxalase"/>
    <property type="match status" value="1"/>
</dbReference>
<dbReference type="GeneID" id="80818245"/>
<dbReference type="AlphaFoldDB" id="A0A975W9S6"/>
<dbReference type="EMBL" id="FNYY01000005">
    <property type="protein sequence ID" value="SEJ41819.1"/>
    <property type="molecule type" value="Genomic_DNA"/>
</dbReference>
<protein>
    <submittedName>
        <fullName evidence="2">Glyoxalase-like domain-containing protein</fullName>
    </submittedName>
</protein>
<proteinExistence type="predicted"/>
<sequence length="126" mass="13929">MLTAFDHVNIRTANLDEMIAWYGEILGLHPGKRPPFSFPGAWLYLGDRAVVHLVGKTAPPDPGDDLGLEHFAFRAQGMDRFTRLLTERGIAHSIDPVPGIPVTQINLHDPDGNHIHIDFDTSAETP</sequence>
<accession>A0A975W9S6</accession>
<dbReference type="InterPro" id="IPR037523">
    <property type="entry name" value="VOC_core"/>
</dbReference>
<evidence type="ECO:0000313" key="3">
    <source>
        <dbReference type="Proteomes" id="UP000182932"/>
    </source>
</evidence>
<dbReference type="InterPro" id="IPR029068">
    <property type="entry name" value="Glyas_Bleomycin-R_OHBP_Dase"/>
</dbReference>
<evidence type="ECO:0000313" key="2">
    <source>
        <dbReference type="EMBL" id="SEJ41819.1"/>
    </source>
</evidence>
<dbReference type="PROSITE" id="PS51819">
    <property type="entry name" value="VOC"/>
    <property type="match status" value="1"/>
</dbReference>
<dbReference type="RefSeq" id="WP_074836417.1">
    <property type="nucleotide sequence ID" value="NZ_CATLQZ010000008.1"/>
</dbReference>
<dbReference type="InterPro" id="IPR004360">
    <property type="entry name" value="Glyas_Fos-R_dOase_dom"/>
</dbReference>
<dbReference type="Gene3D" id="3.10.180.10">
    <property type="entry name" value="2,3-Dihydroxybiphenyl 1,2-Dioxygenase, domain 1"/>
    <property type="match status" value="1"/>
</dbReference>
<dbReference type="SUPFAM" id="SSF54593">
    <property type="entry name" value="Glyoxalase/Bleomycin resistance protein/Dihydroxybiphenyl dioxygenase"/>
    <property type="match status" value="1"/>
</dbReference>
<gene>
    <name evidence="2" type="ORF">SAMN04487940_105281</name>
</gene>
<name>A0A975W9S6_9RHOB</name>
<dbReference type="PANTHER" id="PTHR46142">
    <property type="match status" value="1"/>
</dbReference>
<comment type="caution">
    <text evidence="2">The sequence shown here is derived from an EMBL/GenBank/DDBJ whole genome shotgun (WGS) entry which is preliminary data.</text>
</comment>
<dbReference type="PANTHER" id="PTHR46142:SF3">
    <property type="entry name" value="F18B13.24 PROTEIN"/>
    <property type="match status" value="1"/>
</dbReference>
<feature type="domain" description="VOC" evidence="1">
    <location>
        <begin position="4"/>
        <end position="120"/>
    </location>
</feature>
<organism evidence="2 3">
    <name type="scientific">Marinovum algicola</name>
    <dbReference type="NCBI Taxonomy" id="42444"/>
    <lineage>
        <taxon>Bacteria</taxon>
        <taxon>Pseudomonadati</taxon>
        <taxon>Pseudomonadota</taxon>
        <taxon>Alphaproteobacteria</taxon>
        <taxon>Rhodobacterales</taxon>
        <taxon>Roseobacteraceae</taxon>
        <taxon>Marinovum</taxon>
    </lineage>
</organism>